<dbReference type="PANTHER" id="PTHR34107:SF1">
    <property type="entry name" value="SLL0198 PROTEIN"/>
    <property type="match status" value="1"/>
</dbReference>
<keyword evidence="2" id="KW-0540">Nuclease</keyword>
<dbReference type="PANTHER" id="PTHR34107">
    <property type="entry name" value="SLL0198 PROTEIN-RELATED"/>
    <property type="match status" value="1"/>
</dbReference>
<evidence type="ECO:0000313" key="3">
    <source>
        <dbReference type="Proteomes" id="UP000621799"/>
    </source>
</evidence>
<dbReference type="Gene3D" id="3.90.1570.10">
    <property type="entry name" value="tt1808, chain A"/>
    <property type="match status" value="1"/>
</dbReference>
<dbReference type="InterPro" id="IPR012296">
    <property type="entry name" value="Nuclease_put_TT1808"/>
</dbReference>
<keyword evidence="2" id="KW-0378">Hydrolase</keyword>
<dbReference type="Pfam" id="PF05685">
    <property type="entry name" value="Uma2"/>
    <property type="match status" value="1"/>
</dbReference>
<gene>
    <name evidence="2" type="ORF">IQ235_04985</name>
</gene>
<keyword evidence="3" id="KW-1185">Reference proteome</keyword>
<name>A0A928VU16_9CYAN</name>
<organism evidence="2 3">
    <name type="scientific">Zarconia navalis LEGE 11467</name>
    <dbReference type="NCBI Taxonomy" id="1828826"/>
    <lineage>
        <taxon>Bacteria</taxon>
        <taxon>Bacillati</taxon>
        <taxon>Cyanobacteriota</taxon>
        <taxon>Cyanophyceae</taxon>
        <taxon>Oscillatoriophycideae</taxon>
        <taxon>Oscillatoriales</taxon>
        <taxon>Oscillatoriales incertae sedis</taxon>
        <taxon>Zarconia</taxon>
        <taxon>Zarconia navalis</taxon>
    </lineage>
</organism>
<dbReference type="RefSeq" id="WP_264320405.1">
    <property type="nucleotide sequence ID" value="NZ_JADEXN010000059.1"/>
</dbReference>
<sequence length="205" mass="22777">MSTLVQTLAQNSIEENVENPPDRKVWTDEEFMALSRDGNRYELVNGELIEMGNSGAKHGYVAIILSAALFNCVSTQKLGVLMDSSTAFKMKNGNRRAPDISFVSKERLQGLEDLPDGFLDGAPDLAIEILSPGNTVEEMHAKLVEYFENGARLAWIVHPKEHYILVYRCATEPDRLLKSIDSLDGEDVVPGFSLPVADLFEKLSF</sequence>
<reference evidence="2" key="1">
    <citation type="submission" date="2020-10" db="EMBL/GenBank/DDBJ databases">
        <authorList>
            <person name="Castelo-Branco R."/>
            <person name="Eusebio N."/>
            <person name="Adriana R."/>
            <person name="Vieira A."/>
            <person name="Brugerolle De Fraissinette N."/>
            <person name="Rezende De Castro R."/>
            <person name="Schneider M.P."/>
            <person name="Vasconcelos V."/>
            <person name="Leao P.N."/>
        </authorList>
    </citation>
    <scope>NUCLEOTIDE SEQUENCE</scope>
    <source>
        <strain evidence="2">LEGE 11467</strain>
    </source>
</reference>
<dbReference type="SUPFAM" id="SSF52980">
    <property type="entry name" value="Restriction endonuclease-like"/>
    <property type="match status" value="1"/>
</dbReference>
<dbReference type="GO" id="GO:0004519">
    <property type="term" value="F:endonuclease activity"/>
    <property type="evidence" value="ECO:0007669"/>
    <property type="project" value="UniProtKB-KW"/>
</dbReference>
<feature type="domain" description="Putative restriction endonuclease" evidence="1">
    <location>
        <begin position="29"/>
        <end position="197"/>
    </location>
</feature>
<evidence type="ECO:0000313" key="2">
    <source>
        <dbReference type="EMBL" id="MBE9040146.1"/>
    </source>
</evidence>
<comment type="caution">
    <text evidence="2">The sequence shown here is derived from an EMBL/GenBank/DDBJ whole genome shotgun (WGS) entry which is preliminary data.</text>
</comment>
<keyword evidence="2" id="KW-0255">Endonuclease</keyword>
<dbReference type="CDD" id="cd06260">
    <property type="entry name" value="DUF820-like"/>
    <property type="match status" value="1"/>
</dbReference>
<proteinExistence type="predicted"/>
<dbReference type="InterPro" id="IPR008538">
    <property type="entry name" value="Uma2"/>
</dbReference>
<dbReference type="EMBL" id="JADEXN010000059">
    <property type="protein sequence ID" value="MBE9040146.1"/>
    <property type="molecule type" value="Genomic_DNA"/>
</dbReference>
<dbReference type="Proteomes" id="UP000621799">
    <property type="component" value="Unassembled WGS sequence"/>
</dbReference>
<protein>
    <submittedName>
        <fullName evidence="2">Uma2 family endonuclease</fullName>
    </submittedName>
</protein>
<evidence type="ECO:0000259" key="1">
    <source>
        <dbReference type="Pfam" id="PF05685"/>
    </source>
</evidence>
<accession>A0A928VU16</accession>
<dbReference type="AlphaFoldDB" id="A0A928VU16"/>
<dbReference type="InterPro" id="IPR011335">
    <property type="entry name" value="Restrct_endonuc-II-like"/>
</dbReference>